<evidence type="ECO:0000313" key="7">
    <source>
        <dbReference type="EMBL" id="KAK7604631.1"/>
    </source>
</evidence>
<dbReference type="PANTHER" id="PTHR11552:SF147">
    <property type="entry name" value="CHOLINE DEHYDROGENASE, MITOCHONDRIAL"/>
    <property type="match status" value="1"/>
</dbReference>
<protein>
    <recommendedName>
        <fullName evidence="6">Glucose-methanol-choline oxidoreductase N-terminal domain-containing protein</fullName>
    </recommendedName>
</protein>
<dbReference type="SUPFAM" id="SSF54373">
    <property type="entry name" value="FAD-linked reductases, C-terminal domain"/>
    <property type="match status" value="1"/>
</dbReference>
<keyword evidence="4 5" id="KW-0274">FAD</keyword>
<comment type="caution">
    <text evidence="7">The sequence shown here is derived from an EMBL/GenBank/DDBJ whole genome shotgun (WGS) entry which is preliminary data.</text>
</comment>
<dbReference type="Pfam" id="PF05199">
    <property type="entry name" value="GMC_oxred_C"/>
    <property type="match status" value="1"/>
</dbReference>
<dbReference type="PIRSF" id="PIRSF000137">
    <property type="entry name" value="Alcohol_oxidase"/>
    <property type="match status" value="1"/>
</dbReference>
<comment type="similarity">
    <text evidence="2">Belongs to the GMC oxidoreductase family.</text>
</comment>
<evidence type="ECO:0000256" key="5">
    <source>
        <dbReference type="PIRSR" id="PIRSR000137-2"/>
    </source>
</evidence>
<gene>
    <name evidence="7" type="ORF">V9T40_005817</name>
</gene>
<dbReference type="PANTHER" id="PTHR11552">
    <property type="entry name" value="GLUCOSE-METHANOL-CHOLINE GMC OXIDOREDUCTASE"/>
    <property type="match status" value="1"/>
</dbReference>
<evidence type="ECO:0000256" key="3">
    <source>
        <dbReference type="ARBA" id="ARBA00022630"/>
    </source>
</evidence>
<dbReference type="Proteomes" id="UP001367676">
    <property type="component" value="Unassembled WGS sequence"/>
</dbReference>
<accession>A0AAN9TUV0</accession>
<dbReference type="InterPro" id="IPR012132">
    <property type="entry name" value="GMC_OxRdtase"/>
</dbReference>
<keyword evidence="3" id="KW-0285">Flavoprotein</keyword>
<feature type="binding site" evidence="5">
    <location>
        <position position="278"/>
    </location>
    <ligand>
        <name>FAD</name>
        <dbReference type="ChEBI" id="CHEBI:57692"/>
    </ligand>
</feature>
<dbReference type="Gene3D" id="3.30.560.10">
    <property type="entry name" value="Glucose Oxidase, domain 3"/>
    <property type="match status" value="1"/>
</dbReference>
<reference evidence="7 8" key="1">
    <citation type="submission" date="2024-03" db="EMBL/GenBank/DDBJ databases">
        <title>Adaptation during the transition from Ophiocordyceps entomopathogen to insect associate is accompanied by gene loss and intensified selection.</title>
        <authorList>
            <person name="Ward C.M."/>
            <person name="Onetto C.A."/>
            <person name="Borneman A.R."/>
        </authorList>
    </citation>
    <scope>NUCLEOTIDE SEQUENCE [LARGE SCALE GENOMIC DNA]</scope>
    <source>
        <strain evidence="7">AWRI1</strain>
        <tissue evidence="7">Single Adult Female</tissue>
    </source>
</reference>
<dbReference type="SUPFAM" id="SSF51905">
    <property type="entry name" value="FAD/NAD(P)-binding domain"/>
    <property type="match status" value="1"/>
</dbReference>
<dbReference type="Gene3D" id="3.50.50.60">
    <property type="entry name" value="FAD/NAD(P)-binding domain"/>
    <property type="match status" value="1"/>
</dbReference>
<sequence length="610" mass="68303">MESCNSSCNNGGGLGIAHLLLSSLLSNITRSYNAINAVYPEDQSSKILKRNETFDFIIVGAGSAGAVLANRLSEVSKWKILLIEAGPDPPIEADIPSLTVTMFQSKYDWQYMTEKSNLSCRSMPNGQCYWPRGKMLGGCSSINGMLYVRGFPQDYNSWEKLTGTPEWGYKHVLKYFKKLENVSTEYSVKDVHGYNGYLHVQNSGVFISQNTSRIKKMMKNAILELGYPYVDDYIASMKSVGSSFWKTTDNGVRDNTARAYLAPIKDRTNLVVMKETLVTKILINKKGAYGVRVNKNGVVKDIHCKKEVIVSAGAIGSPQLLMLSGIGPQGHLRQYNIPVLANLPVGYNLQDHLMVQSSFVRLPFGPGPVTSFNQFYDYLSKRTEYGSLPTHVIFVDTLNTTEDYPDIQFHVYASLRRDLLSPNFSFGSAVLNKTAVKDPDSEYVLSFLPTLLQPQSKGRILLASNNPFDKVKIISGYLTENEDVRTLIRGMKFLKKLLRTREFKNLTLIIAQTEECQKLTPDTDAYYECLIRNFGTTVYHPVGTCKMGPANDSSSVVDPQLKVHRVSGMRVVDASVMPNIVRGNTNIPVIMIAEKAADLIKKYWLKNFHW</sequence>
<dbReference type="EMBL" id="JBBCAQ010000003">
    <property type="protein sequence ID" value="KAK7604631.1"/>
    <property type="molecule type" value="Genomic_DNA"/>
</dbReference>
<evidence type="ECO:0000256" key="4">
    <source>
        <dbReference type="ARBA" id="ARBA00022827"/>
    </source>
</evidence>
<dbReference type="GO" id="GO:0050660">
    <property type="term" value="F:flavin adenine dinucleotide binding"/>
    <property type="evidence" value="ECO:0007669"/>
    <property type="project" value="InterPro"/>
</dbReference>
<evidence type="ECO:0000256" key="1">
    <source>
        <dbReference type="ARBA" id="ARBA00001974"/>
    </source>
</evidence>
<organism evidence="7 8">
    <name type="scientific">Parthenolecanium corni</name>
    <dbReference type="NCBI Taxonomy" id="536013"/>
    <lineage>
        <taxon>Eukaryota</taxon>
        <taxon>Metazoa</taxon>
        <taxon>Ecdysozoa</taxon>
        <taxon>Arthropoda</taxon>
        <taxon>Hexapoda</taxon>
        <taxon>Insecta</taxon>
        <taxon>Pterygota</taxon>
        <taxon>Neoptera</taxon>
        <taxon>Paraneoptera</taxon>
        <taxon>Hemiptera</taxon>
        <taxon>Sternorrhyncha</taxon>
        <taxon>Coccoidea</taxon>
        <taxon>Coccidae</taxon>
        <taxon>Parthenolecanium</taxon>
    </lineage>
</organism>
<evidence type="ECO:0000313" key="8">
    <source>
        <dbReference type="Proteomes" id="UP001367676"/>
    </source>
</evidence>
<proteinExistence type="inferred from homology"/>
<dbReference type="Pfam" id="PF00732">
    <property type="entry name" value="GMC_oxred_N"/>
    <property type="match status" value="1"/>
</dbReference>
<feature type="domain" description="Glucose-methanol-choline oxidoreductase N-terminal" evidence="6">
    <location>
        <begin position="313"/>
        <end position="327"/>
    </location>
</feature>
<evidence type="ECO:0000256" key="2">
    <source>
        <dbReference type="ARBA" id="ARBA00010790"/>
    </source>
</evidence>
<dbReference type="AlphaFoldDB" id="A0AAN9TUV0"/>
<keyword evidence="8" id="KW-1185">Reference proteome</keyword>
<name>A0AAN9TUV0_9HEMI</name>
<dbReference type="InterPro" id="IPR007867">
    <property type="entry name" value="GMC_OxRtase_C"/>
</dbReference>
<dbReference type="PROSITE" id="PS00624">
    <property type="entry name" value="GMC_OXRED_2"/>
    <property type="match status" value="1"/>
</dbReference>
<comment type="cofactor">
    <cofactor evidence="1 5">
        <name>FAD</name>
        <dbReference type="ChEBI" id="CHEBI:57692"/>
    </cofactor>
</comment>
<evidence type="ECO:0000259" key="6">
    <source>
        <dbReference type="PROSITE" id="PS00624"/>
    </source>
</evidence>
<dbReference type="InterPro" id="IPR036188">
    <property type="entry name" value="FAD/NAD-bd_sf"/>
</dbReference>
<dbReference type="InterPro" id="IPR000172">
    <property type="entry name" value="GMC_OxRdtase_N"/>
</dbReference>
<dbReference type="GO" id="GO:0016614">
    <property type="term" value="F:oxidoreductase activity, acting on CH-OH group of donors"/>
    <property type="evidence" value="ECO:0007669"/>
    <property type="project" value="InterPro"/>
</dbReference>